<dbReference type="Pfam" id="PF08328">
    <property type="entry name" value="ASL_C"/>
    <property type="match status" value="1"/>
</dbReference>
<dbReference type="KEGG" id="mbos:ICJ55_06735"/>
<dbReference type="Gene3D" id="1.10.275.10">
    <property type="entry name" value="Fumarase/aspartase (N-terminal domain)"/>
    <property type="match status" value="1"/>
</dbReference>
<dbReference type="UniPathway" id="UPA00074">
    <property type="reaction ID" value="UER00132"/>
</dbReference>
<dbReference type="EC" id="4.3.2.2" evidence="4 12"/>
<protein>
    <recommendedName>
        <fullName evidence="5 12">Adenylosuccinate lyase</fullName>
        <shortName evidence="13">ASL</shortName>
        <ecNumber evidence="4 12">4.3.2.2</ecNumber>
    </recommendedName>
    <alternativeName>
        <fullName evidence="10 13">Adenylosuccinase</fullName>
    </alternativeName>
</protein>
<dbReference type="Pfam" id="PF00206">
    <property type="entry name" value="Lyase_1"/>
    <property type="match status" value="1"/>
</dbReference>
<evidence type="ECO:0000256" key="8">
    <source>
        <dbReference type="ARBA" id="ARBA00024477"/>
    </source>
</evidence>
<dbReference type="CDD" id="cd01598">
    <property type="entry name" value="PurB"/>
    <property type="match status" value="1"/>
</dbReference>
<dbReference type="Proteomes" id="UP000576260">
    <property type="component" value="Chromosome"/>
</dbReference>
<evidence type="ECO:0000256" key="13">
    <source>
        <dbReference type="RuleBase" id="RU361172"/>
    </source>
</evidence>
<proteinExistence type="inferred from homology"/>
<evidence type="ECO:0000256" key="6">
    <source>
        <dbReference type="ARBA" id="ARBA00022755"/>
    </source>
</evidence>
<dbReference type="GO" id="GO:0004018">
    <property type="term" value="F:N6-(1,2-dicarboxyethyl)AMP AMP-lyase (fumarate-forming) activity"/>
    <property type="evidence" value="ECO:0007669"/>
    <property type="project" value="UniProtKB-UniRule"/>
</dbReference>
<dbReference type="NCBIfam" id="NF006764">
    <property type="entry name" value="PRK09285.1"/>
    <property type="match status" value="1"/>
</dbReference>
<dbReference type="GO" id="GO:0005829">
    <property type="term" value="C:cytosol"/>
    <property type="evidence" value="ECO:0007669"/>
    <property type="project" value="TreeGrafter"/>
</dbReference>
<evidence type="ECO:0000259" key="14">
    <source>
        <dbReference type="Pfam" id="PF00206"/>
    </source>
</evidence>
<dbReference type="InterPro" id="IPR000362">
    <property type="entry name" value="Fumarate_lyase_fam"/>
</dbReference>
<evidence type="ECO:0000256" key="3">
    <source>
        <dbReference type="ARBA" id="ARBA00008273"/>
    </source>
</evidence>
<dbReference type="InterPro" id="IPR024083">
    <property type="entry name" value="Fumarase/histidase_N"/>
</dbReference>
<dbReference type="EMBL" id="CP061280">
    <property type="protein sequence ID" value="QNS14460.1"/>
    <property type="molecule type" value="Genomic_DNA"/>
</dbReference>
<evidence type="ECO:0000256" key="11">
    <source>
        <dbReference type="ARBA" id="ARBA00049115"/>
    </source>
</evidence>
<dbReference type="PANTHER" id="PTHR43411">
    <property type="entry name" value="ADENYLOSUCCINATE LYASE"/>
    <property type="match status" value="1"/>
</dbReference>
<dbReference type="NCBIfam" id="TIGR00928">
    <property type="entry name" value="purB"/>
    <property type="match status" value="1"/>
</dbReference>
<evidence type="ECO:0000256" key="4">
    <source>
        <dbReference type="ARBA" id="ARBA00012339"/>
    </source>
</evidence>
<keyword evidence="17" id="KW-1185">Reference proteome</keyword>
<accession>A0A7H1C0F5</accession>
<name>A0A7H1C0F5_9PAST</name>
<dbReference type="InterPro" id="IPR008948">
    <property type="entry name" value="L-Aspartase-like"/>
</dbReference>
<keyword evidence="6 13" id="KW-0658">Purine biosynthesis</keyword>
<comment type="catalytic activity">
    <reaction evidence="11">
        <text>N(6)-(1,2-dicarboxyethyl)-AMP = fumarate + AMP</text>
        <dbReference type="Rhea" id="RHEA:16853"/>
        <dbReference type="ChEBI" id="CHEBI:29806"/>
        <dbReference type="ChEBI" id="CHEBI:57567"/>
        <dbReference type="ChEBI" id="CHEBI:456215"/>
        <dbReference type="EC" id="4.3.2.2"/>
    </reaction>
    <physiologicalReaction direction="left-to-right" evidence="11">
        <dbReference type="Rhea" id="RHEA:16854"/>
    </physiologicalReaction>
</comment>
<dbReference type="RefSeq" id="WP_188156114.1">
    <property type="nucleotide sequence ID" value="NZ_CP061280.1"/>
</dbReference>
<feature type="domain" description="Adenylosuccinate lyase PurB C-terminal" evidence="15">
    <location>
        <begin position="331"/>
        <end position="445"/>
    </location>
</feature>
<dbReference type="InterPro" id="IPR047136">
    <property type="entry name" value="PurB_bact"/>
</dbReference>
<keyword evidence="7 13" id="KW-0456">Lyase</keyword>
<comment type="function">
    <text evidence="9">Catalyzes two reactions in de novo purine nucleotide biosynthesis. Catalyzes the breakdown of 5-aminoimidazole- (N-succinylocarboxamide) ribotide (SAICAR or 2-[5-amino-1-(5-phospho-beta-D-ribosyl)imidazole-4-carboxamido]succinate) to 5-aminoimidazole-4-carboxamide ribotide (AICAR or 5-amino-1-(5-phospho-beta-D-ribosyl)imidazole-4-carboxamide) and fumarate, and of adenylosuccinate (ADS or N(6)-(1,2-dicarboxyethyl)-AMP) to adenosine monophosphate (AMP) and fumarate.</text>
</comment>
<evidence type="ECO:0000256" key="7">
    <source>
        <dbReference type="ARBA" id="ARBA00023239"/>
    </source>
</evidence>
<comment type="catalytic activity">
    <reaction evidence="8">
        <text>(2S)-2-[5-amino-1-(5-phospho-beta-D-ribosyl)imidazole-4-carboxamido]succinate = 5-amino-1-(5-phospho-beta-D-ribosyl)imidazole-4-carboxamide + fumarate</text>
        <dbReference type="Rhea" id="RHEA:23920"/>
        <dbReference type="ChEBI" id="CHEBI:29806"/>
        <dbReference type="ChEBI" id="CHEBI:58443"/>
        <dbReference type="ChEBI" id="CHEBI:58475"/>
        <dbReference type="EC" id="4.3.2.2"/>
    </reaction>
    <physiologicalReaction direction="left-to-right" evidence="8">
        <dbReference type="Rhea" id="RHEA:23921"/>
    </physiologicalReaction>
</comment>
<dbReference type="UniPathway" id="UPA00075">
    <property type="reaction ID" value="UER00336"/>
</dbReference>
<dbReference type="AlphaFoldDB" id="A0A7H1C0F5"/>
<dbReference type="InterPro" id="IPR004769">
    <property type="entry name" value="Pur_lyase"/>
</dbReference>
<organism evidence="16 17">
    <name type="scientific">Mannheimia bovis</name>
    <dbReference type="NCBI Taxonomy" id="2770636"/>
    <lineage>
        <taxon>Bacteria</taxon>
        <taxon>Pseudomonadati</taxon>
        <taxon>Pseudomonadota</taxon>
        <taxon>Gammaproteobacteria</taxon>
        <taxon>Pasteurellales</taxon>
        <taxon>Pasteurellaceae</taxon>
        <taxon>Mannheimia</taxon>
    </lineage>
</organism>
<evidence type="ECO:0000256" key="12">
    <source>
        <dbReference type="NCBIfam" id="TIGR00928"/>
    </source>
</evidence>
<evidence type="ECO:0000256" key="10">
    <source>
        <dbReference type="ARBA" id="ARBA00030717"/>
    </source>
</evidence>
<sequence>MELTALTALSPIDGRYQDKVTSLRPIFSEFGLLKFRVEVEVRWLQKLASHAQIKEVPAFSEKANDYLNQIVANFSLEDANRIKTIERTTNHDVKAVEYFLKEKCEVLPELQAVNEFIHFACTSEDINNTSHALMLKTAREEVLLPEWKKVIDAVVELAKRYQHIPLLSRTHGQPASPTTMGKEMANVAYRLQRQYKQLENLEILAKINGAVGNYNAHLSAYPEVDWHTFSQEFVESLGVTWNPYTTQIEPHDYIAEFFDCVARFNTIIIDFDRDMWGYIALNHFKQRTVAGEIGSSTMPHKVNPIDFENSEGNLGLANAVMAHLGQKLPISRWQRDLTDSTVLRNLGVGLGYALIAYASTLKGISKLEVNEQHLRDELNQNWEVLAEPIQTVMRRYGIEKPYEKLKELTRGKRVDETAMREFIEKLDIPENEKARLKEMTPATYIGYAVELVDKL</sequence>
<evidence type="ECO:0000313" key="17">
    <source>
        <dbReference type="Proteomes" id="UP000576260"/>
    </source>
</evidence>
<comment type="similarity">
    <text evidence="3 13">Belongs to the lyase 1 family. Adenylosuccinate lyase subfamily.</text>
</comment>
<dbReference type="FunFam" id="1.10.275.10:FF:000003">
    <property type="entry name" value="Adenylosuccinate lyase"/>
    <property type="match status" value="1"/>
</dbReference>
<dbReference type="PANTHER" id="PTHR43411:SF1">
    <property type="entry name" value="ADENYLOSUCCINATE LYASE"/>
    <property type="match status" value="1"/>
</dbReference>
<dbReference type="PRINTS" id="PR00149">
    <property type="entry name" value="FUMRATELYASE"/>
</dbReference>
<dbReference type="GO" id="GO:0006189">
    <property type="term" value="P:'de novo' IMP biosynthetic process"/>
    <property type="evidence" value="ECO:0007669"/>
    <property type="project" value="UniProtKB-UniPathway"/>
</dbReference>
<evidence type="ECO:0000256" key="9">
    <source>
        <dbReference type="ARBA" id="ARBA00025012"/>
    </source>
</evidence>
<reference evidence="16 17" key="1">
    <citation type="submission" date="2020-09" db="EMBL/GenBank/DDBJ databases">
        <title>Mannheimia bovis sp.nov., isolated from a cow.</title>
        <authorList>
            <person name="Li F."/>
        </authorList>
    </citation>
    <scope>NUCLEOTIDE SEQUENCE [LARGE SCALE GENOMIC DNA]</scope>
    <source>
        <strain evidence="16 17">ZY190616</strain>
    </source>
</reference>
<evidence type="ECO:0000259" key="15">
    <source>
        <dbReference type="Pfam" id="PF08328"/>
    </source>
</evidence>
<dbReference type="InterPro" id="IPR013539">
    <property type="entry name" value="PurB_C"/>
</dbReference>
<dbReference type="InterPro" id="IPR020557">
    <property type="entry name" value="Fumarate_lyase_CS"/>
</dbReference>
<dbReference type="Gene3D" id="1.20.200.10">
    <property type="entry name" value="Fumarase/aspartase (Central domain)"/>
    <property type="match status" value="1"/>
</dbReference>
<comment type="pathway">
    <text evidence="2 13">Purine metabolism; AMP biosynthesis via de novo pathway; AMP from IMP: step 2/2.</text>
</comment>
<dbReference type="InterPro" id="IPR022761">
    <property type="entry name" value="Fumarate_lyase_N"/>
</dbReference>
<dbReference type="GO" id="GO:0044208">
    <property type="term" value="P:'de novo' AMP biosynthetic process"/>
    <property type="evidence" value="ECO:0007669"/>
    <property type="project" value="UniProtKB-UniPathway"/>
</dbReference>
<dbReference type="PROSITE" id="PS00163">
    <property type="entry name" value="FUMARATE_LYASES"/>
    <property type="match status" value="1"/>
</dbReference>
<comment type="pathway">
    <text evidence="1 13">Purine metabolism; IMP biosynthesis via de novo pathway; 5-amino-1-(5-phospho-D-ribosyl)imidazole-4-carboxamide from 5-amino-1-(5-phospho-D-ribosyl)imidazole-4-carboxylate: step 2/2.</text>
</comment>
<feature type="domain" description="Fumarate lyase N-terminal" evidence="14">
    <location>
        <begin position="14"/>
        <end position="312"/>
    </location>
</feature>
<dbReference type="FunFam" id="1.20.200.10:FF:000004">
    <property type="entry name" value="Adenylosuccinate lyase"/>
    <property type="match status" value="1"/>
</dbReference>
<dbReference type="Gene3D" id="1.10.40.30">
    <property type="entry name" value="Fumarase/aspartase (C-terminal domain)"/>
    <property type="match status" value="1"/>
</dbReference>
<dbReference type="SUPFAM" id="SSF48557">
    <property type="entry name" value="L-aspartase-like"/>
    <property type="match status" value="1"/>
</dbReference>
<evidence type="ECO:0000256" key="1">
    <source>
        <dbReference type="ARBA" id="ARBA00004706"/>
    </source>
</evidence>
<gene>
    <name evidence="16" type="primary">purB</name>
    <name evidence="16" type="ORF">ICJ55_06735</name>
</gene>
<evidence type="ECO:0000313" key="16">
    <source>
        <dbReference type="EMBL" id="QNS14460.1"/>
    </source>
</evidence>
<evidence type="ECO:0000256" key="5">
    <source>
        <dbReference type="ARBA" id="ARBA00017058"/>
    </source>
</evidence>
<evidence type="ECO:0000256" key="2">
    <source>
        <dbReference type="ARBA" id="ARBA00004734"/>
    </source>
</evidence>
<dbReference type="FunFam" id="1.10.40.30:FF:000004">
    <property type="entry name" value="Adenylosuccinate lyase"/>
    <property type="match status" value="1"/>
</dbReference>